<evidence type="ECO:0000313" key="3">
    <source>
        <dbReference type="Proteomes" id="UP000030341"/>
    </source>
</evidence>
<name>A0A0A7EFW3_9GAMM</name>
<protein>
    <recommendedName>
        <fullName evidence="1">tRNA-modifying protein YgfZ-like beta-barrel domain-containing protein</fullName>
    </recommendedName>
</protein>
<dbReference type="Pfam" id="PF21130">
    <property type="entry name" value="YgfZ_barrel"/>
    <property type="match status" value="1"/>
</dbReference>
<dbReference type="InterPro" id="IPR045179">
    <property type="entry name" value="YgfZ/GcvT"/>
</dbReference>
<dbReference type="EMBL" id="CP009888">
    <property type="protein sequence ID" value="AIY64897.1"/>
    <property type="molecule type" value="Genomic_DNA"/>
</dbReference>
<dbReference type="Proteomes" id="UP000030341">
    <property type="component" value="Chromosome 1"/>
</dbReference>
<accession>A0A0A7EFW3</accession>
<dbReference type="NCBIfam" id="NF007110">
    <property type="entry name" value="PRK09559.1"/>
    <property type="match status" value="1"/>
</dbReference>
<feature type="domain" description="tRNA-modifying protein YgfZ-like beta-barrel" evidence="1">
    <location>
        <begin position="222"/>
        <end position="287"/>
    </location>
</feature>
<dbReference type="PANTHER" id="PTHR22602">
    <property type="entry name" value="TRANSFERASE CAF17, MITOCHONDRIAL-RELATED"/>
    <property type="match status" value="1"/>
</dbReference>
<organism evidence="2 3">
    <name type="scientific">Pseudoalteromonas piratica</name>
    <dbReference type="NCBI Taxonomy" id="1348114"/>
    <lineage>
        <taxon>Bacteria</taxon>
        <taxon>Pseudomonadati</taxon>
        <taxon>Pseudomonadota</taxon>
        <taxon>Gammaproteobacteria</taxon>
        <taxon>Alteromonadales</taxon>
        <taxon>Pseudoalteromonadaceae</taxon>
        <taxon>Pseudoalteromonas</taxon>
    </lineage>
</organism>
<dbReference type="InterPro" id="IPR029043">
    <property type="entry name" value="GcvT/YgfZ_C"/>
</dbReference>
<keyword evidence="3" id="KW-1185">Reference proteome</keyword>
<proteinExistence type="predicted"/>
<dbReference type="STRING" id="1348114.OM33_06850"/>
<gene>
    <name evidence="2" type="ORF">OM33_06850</name>
</gene>
<evidence type="ECO:0000313" key="2">
    <source>
        <dbReference type="EMBL" id="AIY64897.1"/>
    </source>
</evidence>
<sequence>MAIMVLANRIAEKVIEISGQDRKSYLHGQVTQDLNSLNDSTFLWSGHCNAKGKLWSVHKLIATPESFLLLASESEANQSFAELKKYGVFSKAEFELSESLNTIGLIAENTHDIESLLSISFAEANLVKFELGYALHLANGLVELVVETDKLATLESKLTIEDHENDWLAATIKAGLPRLSSDTLDEFVPQMVNLQAIGGISFNKGCYTGQETVARMKYLGKNKRAMYSLFAKEQTIENASELEIQLGENWRRAGKITNIAVTAEGTYVQAVLPNDTSEQAQFRIKDNEESHLCVTPLPYTLED</sequence>
<dbReference type="GO" id="GO:0016226">
    <property type="term" value="P:iron-sulfur cluster assembly"/>
    <property type="evidence" value="ECO:0007669"/>
    <property type="project" value="TreeGrafter"/>
</dbReference>
<reference evidence="2" key="1">
    <citation type="submission" date="2014-11" db="EMBL/GenBank/DDBJ databases">
        <title>Complete Genome Sequence of Pseudoalteromonas sp. Strain OCN003 Isolated from Kaneohe Bay, Oahu, Hawaii.</title>
        <authorList>
            <person name="Beurmann S."/>
            <person name="Videau P."/>
            <person name="Ushijima B."/>
            <person name="Smith A.M."/>
            <person name="Aeby G.S."/>
            <person name="Callahan S.M."/>
            <person name="Belcaid M."/>
        </authorList>
    </citation>
    <scope>NUCLEOTIDE SEQUENCE [LARGE SCALE GENOMIC DNA]</scope>
    <source>
        <strain evidence="2">OCN003</strain>
    </source>
</reference>
<dbReference type="InterPro" id="IPR048451">
    <property type="entry name" value="YgfZ_barrel"/>
</dbReference>
<dbReference type="Gene3D" id="3.30.70.1630">
    <property type="match status" value="1"/>
</dbReference>
<dbReference type="SUPFAM" id="SSF103025">
    <property type="entry name" value="Folate-binding domain"/>
    <property type="match status" value="1"/>
</dbReference>
<dbReference type="SUPFAM" id="SSF101790">
    <property type="entry name" value="Aminomethyltransferase beta-barrel domain"/>
    <property type="match status" value="1"/>
</dbReference>
<dbReference type="AlphaFoldDB" id="A0A0A7EFW3"/>
<dbReference type="KEGG" id="pseo:OM33_06850"/>
<evidence type="ECO:0000259" key="1">
    <source>
        <dbReference type="Pfam" id="PF21130"/>
    </source>
</evidence>
<dbReference type="NCBIfam" id="TIGR03317">
    <property type="entry name" value="ygfZ_signature"/>
    <property type="match status" value="1"/>
</dbReference>
<dbReference type="Gene3D" id="2.40.30.160">
    <property type="match status" value="1"/>
</dbReference>
<dbReference type="Gene3D" id="3.30.70.1400">
    <property type="entry name" value="Aminomethyltransferase beta-barrel domains"/>
    <property type="match status" value="1"/>
</dbReference>
<dbReference type="eggNOG" id="COG0354">
    <property type="taxonomic scope" value="Bacteria"/>
</dbReference>
<dbReference type="HOGENOM" id="CLU_007884_6_2_6"/>
<dbReference type="InterPro" id="IPR017703">
    <property type="entry name" value="YgfZ/GCV_T_CS"/>
</dbReference>
<dbReference type="PANTHER" id="PTHR22602:SF0">
    <property type="entry name" value="TRANSFERASE CAF17, MITOCHONDRIAL-RELATED"/>
    <property type="match status" value="1"/>
</dbReference>